<evidence type="ECO:0000256" key="10">
    <source>
        <dbReference type="HAMAP-Rule" id="MF_00033"/>
    </source>
</evidence>
<dbReference type="CDD" id="cd03785">
    <property type="entry name" value="GT28_MurG"/>
    <property type="match status" value="1"/>
</dbReference>
<keyword evidence="5 10" id="KW-0133">Cell shape</keyword>
<comment type="pathway">
    <text evidence="10">Cell wall biogenesis; peptidoglycan biosynthesis.</text>
</comment>
<name>A0A5A9W038_9GAMM</name>
<feature type="domain" description="Glycosyl transferase family 28 C-terminal" evidence="12">
    <location>
        <begin position="189"/>
        <end position="349"/>
    </location>
</feature>
<feature type="binding site" evidence="10">
    <location>
        <begin position="268"/>
        <end position="273"/>
    </location>
    <ligand>
        <name>UDP-N-acetyl-alpha-D-glucosamine</name>
        <dbReference type="ChEBI" id="CHEBI:57705"/>
    </ligand>
</feature>
<dbReference type="InterPro" id="IPR007235">
    <property type="entry name" value="Glyco_trans_28_C"/>
</dbReference>
<comment type="subcellular location">
    <subcellularLocation>
        <location evidence="10">Cell membrane</location>
        <topology evidence="10">Peripheral membrane protein</topology>
        <orientation evidence="10">Cytoplasmic side</orientation>
    </subcellularLocation>
</comment>
<dbReference type="HAMAP" id="MF_00033">
    <property type="entry name" value="MurG"/>
    <property type="match status" value="1"/>
</dbReference>
<dbReference type="Pfam" id="PF03033">
    <property type="entry name" value="Glyco_transf_28"/>
    <property type="match status" value="1"/>
</dbReference>
<dbReference type="GO" id="GO:0050511">
    <property type="term" value="F:undecaprenyldiphospho-muramoylpentapeptide beta-N-acetylglucosaminyltransferase activity"/>
    <property type="evidence" value="ECO:0007669"/>
    <property type="project" value="UniProtKB-UniRule"/>
</dbReference>
<comment type="similarity">
    <text evidence="10">Belongs to the glycosyltransferase 28 family. MurG subfamily.</text>
</comment>
<comment type="function">
    <text evidence="10">Cell wall formation. Catalyzes the transfer of a GlcNAc subunit on undecaprenyl-pyrophosphoryl-MurNAc-pentapeptide (lipid intermediate I) to form undecaprenyl-pyrophosphoryl-MurNAc-(pentapeptide)GlcNAc (lipid intermediate II).</text>
</comment>
<feature type="binding site" evidence="10">
    <location>
        <position position="294"/>
    </location>
    <ligand>
        <name>UDP-N-acetyl-alpha-D-glucosamine</name>
        <dbReference type="ChEBI" id="CHEBI:57705"/>
    </ligand>
</feature>
<dbReference type="GO" id="GO:0051991">
    <property type="term" value="F:UDP-N-acetyl-D-glucosamine:N-acetylmuramoyl-L-alanyl-D-glutamyl-meso-2,6-diaminopimelyl-D-alanyl-D-alanine-diphosphoundecaprenol 4-beta-N-acetylglucosaminlytransferase activity"/>
    <property type="evidence" value="ECO:0007669"/>
    <property type="project" value="RHEA"/>
</dbReference>
<dbReference type="InterPro" id="IPR004276">
    <property type="entry name" value="GlycoTrans_28_N"/>
</dbReference>
<evidence type="ECO:0000256" key="7">
    <source>
        <dbReference type="ARBA" id="ARBA00023136"/>
    </source>
</evidence>
<dbReference type="UniPathway" id="UPA00219"/>
<feature type="binding site" evidence="10">
    <location>
        <position position="167"/>
    </location>
    <ligand>
        <name>UDP-N-acetyl-alpha-D-glucosamine</name>
        <dbReference type="ChEBI" id="CHEBI:57705"/>
    </ligand>
</feature>
<dbReference type="GO" id="GO:0009252">
    <property type="term" value="P:peptidoglycan biosynthetic process"/>
    <property type="evidence" value="ECO:0007669"/>
    <property type="project" value="UniProtKB-UniRule"/>
</dbReference>
<dbReference type="InterPro" id="IPR006009">
    <property type="entry name" value="GlcNAc_MurG"/>
</dbReference>
<feature type="domain" description="Glycosyltransferase family 28 N-terminal" evidence="11">
    <location>
        <begin position="10"/>
        <end position="146"/>
    </location>
</feature>
<keyword evidence="4 10" id="KW-0808">Transferase</keyword>
<gene>
    <name evidence="10 13" type="primary">murG</name>
    <name evidence="13" type="ORF">E1H14_11310</name>
</gene>
<dbReference type="GO" id="GO:0005975">
    <property type="term" value="P:carbohydrate metabolic process"/>
    <property type="evidence" value="ECO:0007669"/>
    <property type="project" value="InterPro"/>
</dbReference>
<dbReference type="Gene3D" id="3.40.50.2000">
    <property type="entry name" value="Glycogen Phosphorylase B"/>
    <property type="match status" value="2"/>
</dbReference>
<dbReference type="PANTHER" id="PTHR21015:SF22">
    <property type="entry name" value="GLYCOSYLTRANSFERASE"/>
    <property type="match status" value="1"/>
</dbReference>
<dbReference type="SUPFAM" id="SSF53756">
    <property type="entry name" value="UDP-Glycosyltransferase/glycogen phosphorylase"/>
    <property type="match status" value="1"/>
</dbReference>
<keyword evidence="6 10" id="KW-0573">Peptidoglycan synthesis</keyword>
<dbReference type="GO" id="GO:0051301">
    <property type="term" value="P:cell division"/>
    <property type="evidence" value="ECO:0007669"/>
    <property type="project" value="UniProtKB-KW"/>
</dbReference>
<dbReference type="Proteomes" id="UP000325302">
    <property type="component" value="Unassembled WGS sequence"/>
</dbReference>
<dbReference type="EC" id="2.4.1.227" evidence="10"/>
<feature type="binding site" evidence="10">
    <location>
        <position position="195"/>
    </location>
    <ligand>
        <name>UDP-N-acetyl-alpha-D-glucosamine</name>
        <dbReference type="ChEBI" id="CHEBI:57705"/>
    </ligand>
</feature>
<reference evidence="13 14" key="1">
    <citation type="submission" date="2019-03" db="EMBL/GenBank/DDBJ databases">
        <title>Nitrincola sp. nov. isolated from an Indian soda lake.</title>
        <authorList>
            <person name="Joshi A."/>
            <person name="Thite S.V."/>
            <person name="Joseph N."/>
            <person name="Dhotre D."/>
            <person name="Moorthy M."/>
            <person name="Shouche Y.S."/>
        </authorList>
    </citation>
    <scope>NUCLEOTIDE SEQUENCE [LARGE SCALE GENOMIC DNA]</scope>
    <source>
        <strain evidence="13 14">MEB193</strain>
    </source>
</reference>
<dbReference type="GO" id="GO:0008360">
    <property type="term" value="P:regulation of cell shape"/>
    <property type="evidence" value="ECO:0007669"/>
    <property type="project" value="UniProtKB-KW"/>
</dbReference>
<keyword evidence="9 10" id="KW-0961">Cell wall biogenesis/degradation</keyword>
<dbReference type="PANTHER" id="PTHR21015">
    <property type="entry name" value="UDP-N-ACETYLGLUCOSAMINE--N-ACETYLMURAMYL-(PENTAPEPTIDE) PYROPHOSPHORYL-UNDECAPRENOL N-ACETYLGLUCOSAMINE TRANSFERASE 1"/>
    <property type="match status" value="1"/>
</dbReference>
<comment type="catalytic activity">
    <reaction evidence="10">
        <text>di-trans,octa-cis-undecaprenyl diphospho-N-acetyl-alpha-D-muramoyl-L-alanyl-D-glutamyl-meso-2,6-diaminopimeloyl-D-alanyl-D-alanine + UDP-N-acetyl-alpha-D-glucosamine = di-trans,octa-cis-undecaprenyl diphospho-[N-acetyl-alpha-D-glucosaminyl-(1-&gt;4)]-N-acetyl-alpha-D-muramoyl-L-alanyl-D-glutamyl-meso-2,6-diaminopimeloyl-D-alanyl-D-alanine + UDP + H(+)</text>
        <dbReference type="Rhea" id="RHEA:31227"/>
        <dbReference type="ChEBI" id="CHEBI:15378"/>
        <dbReference type="ChEBI" id="CHEBI:57705"/>
        <dbReference type="ChEBI" id="CHEBI:58223"/>
        <dbReference type="ChEBI" id="CHEBI:61387"/>
        <dbReference type="ChEBI" id="CHEBI:61388"/>
        <dbReference type="EC" id="2.4.1.227"/>
    </reaction>
</comment>
<keyword evidence="8 10" id="KW-0131">Cell cycle</keyword>
<comment type="caution">
    <text evidence="13">The sequence shown here is derived from an EMBL/GenBank/DDBJ whole genome shotgun (WGS) entry which is preliminary data.</text>
</comment>
<dbReference type="AlphaFoldDB" id="A0A5A9W038"/>
<evidence type="ECO:0000256" key="4">
    <source>
        <dbReference type="ARBA" id="ARBA00022679"/>
    </source>
</evidence>
<evidence type="ECO:0000256" key="3">
    <source>
        <dbReference type="ARBA" id="ARBA00022676"/>
    </source>
</evidence>
<dbReference type="NCBIfam" id="TIGR01133">
    <property type="entry name" value="murG"/>
    <property type="match status" value="1"/>
</dbReference>
<evidence type="ECO:0000256" key="9">
    <source>
        <dbReference type="ARBA" id="ARBA00023316"/>
    </source>
</evidence>
<evidence type="ECO:0000256" key="8">
    <source>
        <dbReference type="ARBA" id="ARBA00023306"/>
    </source>
</evidence>
<evidence type="ECO:0000313" key="13">
    <source>
        <dbReference type="EMBL" id="KAA0873932.1"/>
    </source>
</evidence>
<dbReference type="OrthoDB" id="9808936at2"/>
<evidence type="ECO:0000256" key="1">
    <source>
        <dbReference type="ARBA" id="ARBA00022475"/>
    </source>
</evidence>
<evidence type="ECO:0000259" key="12">
    <source>
        <dbReference type="Pfam" id="PF04101"/>
    </source>
</evidence>
<dbReference type="GO" id="GO:0071555">
    <property type="term" value="P:cell wall organization"/>
    <property type="evidence" value="ECO:0007669"/>
    <property type="project" value="UniProtKB-KW"/>
</dbReference>
<keyword evidence="7 10" id="KW-0472">Membrane</keyword>
<dbReference type="Pfam" id="PF04101">
    <property type="entry name" value="Glyco_tran_28_C"/>
    <property type="match status" value="1"/>
</dbReference>
<evidence type="ECO:0000256" key="6">
    <source>
        <dbReference type="ARBA" id="ARBA00022984"/>
    </source>
</evidence>
<evidence type="ECO:0000259" key="11">
    <source>
        <dbReference type="Pfam" id="PF03033"/>
    </source>
</evidence>
<keyword evidence="1 10" id="KW-1003">Cell membrane</keyword>
<feature type="binding site" evidence="10">
    <location>
        <position position="249"/>
    </location>
    <ligand>
        <name>UDP-N-acetyl-alpha-D-glucosamine</name>
        <dbReference type="ChEBI" id="CHEBI:57705"/>
    </ligand>
</feature>
<dbReference type="GO" id="GO:0005886">
    <property type="term" value="C:plasma membrane"/>
    <property type="evidence" value="ECO:0007669"/>
    <property type="project" value="UniProtKB-SubCell"/>
</dbReference>
<feature type="binding site" evidence="10">
    <location>
        <position position="128"/>
    </location>
    <ligand>
        <name>UDP-N-acetyl-alpha-D-glucosamine</name>
        <dbReference type="ChEBI" id="CHEBI:57705"/>
    </ligand>
</feature>
<organism evidence="13 14">
    <name type="scientific">Nitrincola tapanii</name>
    <dbReference type="NCBI Taxonomy" id="1708751"/>
    <lineage>
        <taxon>Bacteria</taxon>
        <taxon>Pseudomonadati</taxon>
        <taxon>Pseudomonadota</taxon>
        <taxon>Gammaproteobacteria</taxon>
        <taxon>Oceanospirillales</taxon>
        <taxon>Oceanospirillaceae</taxon>
        <taxon>Nitrincola</taxon>
    </lineage>
</organism>
<dbReference type="RefSeq" id="WP_149391584.1">
    <property type="nucleotide sequence ID" value="NZ_SMRS01000008.1"/>
</dbReference>
<evidence type="ECO:0000313" key="14">
    <source>
        <dbReference type="Proteomes" id="UP000325302"/>
    </source>
</evidence>
<keyword evidence="3 10" id="KW-0328">Glycosyltransferase</keyword>
<keyword evidence="14" id="KW-1185">Reference proteome</keyword>
<protein>
    <recommendedName>
        <fullName evidence="10">UDP-N-acetylglucosamine--N-acetylmuramyl-(pentapeptide) pyrophosphoryl-undecaprenol N-acetylglucosamine transferase</fullName>
        <ecNumber evidence="10">2.4.1.227</ecNumber>
    </recommendedName>
    <alternativeName>
        <fullName evidence="10">Undecaprenyl-PP-MurNAc-pentapeptide-UDPGlcNAc GlcNAc transferase</fullName>
    </alternativeName>
</protein>
<accession>A0A5A9W038</accession>
<evidence type="ECO:0000256" key="2">
    <source>
        <dbReference type="ARBA" id="ARBA00022618"/>
    </source>
</evidence>
<dbReference type="EMBL" id="SMRS01000008">
    <property type="protein sequence ID" value="KAA0873932.1"/>
    <property type="molecule type" value="Genomic_DNA"/>
</dbReference>
<keyword evidence="2 10" id="KW-0132">Cell division</keyword>
<proteinExistence type="inferred from homology"/>
<sequence>MSATSGKTLLIMAGGTGGHVYPALATADLLRAQGVRIEWLGTERGIEARVVPAAKIPLHCIQVQGLRGKGVLRLLTAPLNLLRATWQARKILKQVQPQAVLGMGGFASGPGGLAAWSLGIPVLIHEQNAYPGMTNKTLARFAQRVYQAFPSAFAELPLAQTIGNPVRGPILELPAPEQRFAERSGPLRVLVVGGSLGAQAINQCVPQALALLPEATRPQVWHQTGIAHHAPTEQRYAELNLTARVVPFIEEMDQALAWADLVVCRSGALTVSELAIAGVASILVPFPHAVDDHQTANARFLQQAGAAELVPQSDLNAESLAALFTKFNDRALLLDMAQKARSQGQPQASQALADACIEVMQ</sequence>
<feature type="binding site" evidence="10">
    <location>
        <begin position="16"/>
        <end position="18"/>
    </location>
    <ligand>
        <name>UDP-N-acetyl-alpha-D-glucosamine</name>
        <dbReference type="ChEBI" id="CHEBI:57705"/>
    </ligand>
</feature>
<evidence type="ECO:0000256" key="5">
    <source>
        <dbReference type="ARBA" id="ARBA00022960"/>
    </source>
</evidence>